<feature type="domain" description="PAC" evidence="12">
    <location>
        <begin position="313"/>
        <end position="363"/>
    </location>
</feature>
<dbReference type="InterPro" id="IPR003661">
    <property type="entry name" value="HisK_dim/P_dom"/>
</dbReference>
<feature type="signal peptide" evidence="9">
    <location>
        <begin position="1"/>
        <end position="28"/>
    </location>
</feature>
<evidence type="ECO:0000256" key="1">
    <source>
        <dbReference type="ARBA" id="ARBA00000085"/>
    </source>
</evidence>
<keyword evidence="14" id="KW-1185">Reference proteome</keyword>
<dbReference type="InterPro" id="IPR013767">
    <property type="entry name" value="PAS_fold"/>
</dbReference>
<dbReference type="Gene3D" id="3.30.450.20">
    <property type="entry name" value="PAS domain"/>
    <property type="match status" value="3"/>
</dbReference>
<dbReference type="SUPFAM" id="SSF55874">
    <property type="entry name" value="ATPase domain of HSP90 chaperone/DNA topoisomerase II/histidine kinase"/>
    <property type="match status" value="1"/>
</dbReference>
<dbReference type="InterPro" id="IPR036097">
    <property type="entry name" value="HisK_dim/P_sf"/>
</dbReference>
<evidence type="ECO:0000259" key="12">
    <source>
        <dbReference type="PROSITE" id="PS50113"/>
    </source>
</evidence>
<dbReference type="EMBL" id="JAEHFW010000001">
    <property type="protein sequence ID" value="MBK0378495.1"/>
    <property type="molecule type" value="Genomic_DNA"/>
</dbReference>
<dbReference type="PROSITE" id="PS50113">
    <property type="entry name" value="PAC"/>
    <property type="match status" value="2"/>
</dbReference>
<dbReference type="GO" id="GO:0006355">
    <property type="term" value="P:regulation of DNA-templated transcription"/>
    <property type="evidence" value="ECO:0007669"/>
    <property type="project" value="InterPro"/>
</dbReference>
<keyword evidence="4" id="KW-0808">Transferase</keyword>
<dbReference type="InterPro" id="IPR004358">
    <property type="entry name" value="Sig_transdc_His_kin-like_C"/>
</dbReference>
<feature type="domain" description="Histidine kinase" evidence="10">
    <location>
        <begin position="489"/>
        <end position="705"/>
    </location>
</feature>
<keyword evidence="6" id="KW-0902">Two-component regulatory system</keyword>
<dbReference type="SMART" id="SM00388">
    <property type="entry name" value="HisKA"/>
    <property type="match status" value="1"/>
</dbReference>
<dbReference type="SMART" id="SM00086">
    <property type="entry name" value="PAC"/>
    <property type="match status" value="2"/>
</dbReference>
<dbReference type="SMART" id="SM00387">
    <property type="entry name" value="HATPase_c"/>
    <property type="match status" value="1"/>
</dbReference>
<dbReference type="Pfam" id="PF02518">
    <property type="entry name" value="HATPase_c"/>
    <property type="match status" value="1"/>
</dbReference>
<keyword evidence="8" id="KW-0175">Coiled coil</keyword>
<evidence type="ECO:0000256" key="6">
    <source>
        <dbReference type="ARBA" id="ARBA00023012"/>
    </source>
</evidence>
<dbReference type="InterPro" id="IPR001610">
    <property type="entry name" value="PAC"/>
</dbReference>
<evidence type="ECO:0000313" key="13">
    <source>
        <dbReference type="EMBL" id="MBK0378495.1"/>
    </source>
</evidence>
<proteinExistence type="predicted"/>
<evidence type="ECO:0000259" key="11">
    <source>
        <dbReference type="PROSITE" id="PS50112"/>
    </source>
</evidence>
<dbReference type="GO" id="GO:0005886">
    <property type="term" value="C:plasma membrane"/>
    <property type="evidence" value="ECO:0007669"/>
    <property type="project" value="TreeGrafter"/>
</dbReference>
<evidence type="ECO:0000256" key="8">
    <source>
        <dbReference type="SAM" id="Coils"/>
    </source>
</evidence>
<dbReference type="GO" id="GO:0016036">
    <property type="term" value="P:cellular response to phosphate starvation"/>
    <property type="evidence" value="ECO:0007669"/>
    <property type="project" value="TreeGrafter"/>
</dbReference>
<protein>
    <recommendedName>
        <fullName evidence="2">histidine kinase</fullName>
        <ecNumber evidence="2">2.7.13.3</ecNumber>
    </recommendedName>
</protein>
<organism evidence="13 14">
    <name type="scientific">Mucilaginibacter segetis</name>
    <dbReference type="NCBI Taxonomy" id="2793071"/>
    <lineage>
        <taxon>Bacteria</taxon>
        <taxon>Pseudomonadati</taxon>
        <taxon>Bacteroidota</taxon>
        <taxon>Sphingobacteriia</taxon>
        <taxon>Sphingobacteriales</taxon>
        <taxon>Sphingobacteriaceae</taxon>
        <taxon>Mucilaginibacter</taxon>
    </lineage>
</organism>
<dbReference type="Pfam" id="PF08448">
    <property type="entry name" value="PAS_4"/>
    <property type="match status" value="1"/>
</dbReference>
<dbReference type="AlphaFoldDB" id="A0A934PS98"/>
<dbReference type="InterPro" id="IPR050351">
    <property type="entry name" value="BphY/WalK/GraS-like"/>
</dbReference>
<dbReference type="InterPro" id="IPR036890">
    <property type="entry name" value="HATPase_C_sf"/>
</dbReference>
<dbReference type="PRINTS" id="PR00344">
    <property type="entry name" value="BCTRLSENSOR"/>
</dbReference>
<dbReference type="NCBIfam" id="TIGR00229">
    <property type="entry name" value="sensory_box"/>
    <property type="match status" value="2"/>
</dbReference>
<evidence type="ECO:0000256" key="3">
    <source>
        <dbReference type="ARBA" id="ARBA00022553"/>
    </source>
</evidence>
<name>A0A934PS98_9SPHI</name>
<comment type="catalytic activity">
    <reaction evidence="1">
        <text>ATP + protein L-histidine = ADP + protein N-phospho-L-histidine.</text>
        <dbReference type="EC" id="2.7.13.3"/>
    </reaction>
</comment>
<dbReference type="CDD" id="cd00082">
    <property type="entry name" value="HisKA"/>
    <property type="match status" value="1"/>
</dbReference>
<reference evidence="13" key="1">
    <citation type="submission" date="2020-12" db="EMBL/GenBank/DDBJ databases">
        <title>Bacterial novel species Mucilaginibacter sp. SD-g isolated from soil.</title>
        <authorList>
            <person name="Jung H.-Y."/>
        </authorList>
    </citation>
    <scope>NUCLEOTIDE SEQUENCE</scope>
    <source>
        <strain evidence="13">SD-g</strain>
    </source>
</reference>
<feature type="coiled-coil region" evidence="8">
    <location>
        <begin position="190"/>
        <end position="231"/>
    </location>
</feature>
<dbReference type="SUPFAM" id="SSF47384">
    <property type="entry name" value="Homodimeric domain of signal transducing histidine kinase"/>
    <property type="match status" value="1"/>
</dbReference>
<evidence type="ECO:0000259" key="10">
    <source>
        <dbReference type="PROSITE" id="PS50109"/>
    </source>
</evidence>
<dbReference type="CDD" id="cd00130">
    <property type="entry name" value="PAS"/>
    <property type="match status" value="1"/>
</dbReference>
<evidence type="ECO:0000256" key="9">
    <source>
        <dbReference type="SAM" id="SignalP"/>
    </source>
</evidence>
<dbReference type="Gene3D" id="1.10.287.130">
    <property type="match status" value="1"/>
</dbReference>
<dbReference type="Gene3D" id="3.30.565.10">
    <property type="entry name" value="Histidine kinase-like ATPase, C-terminal domain"/>
    <property type="match status" value="1"/>
</dbReference>
<gene>
    <name evidence="13" type="ORF">I5M19_04205</name>
</gene>
<dbReference type="GO" id="GO:0000155">
    <property type="term" value="F:phosphorelay sensor kinase activity"/>
    <property type="evidence" value="ECO:0007669"/>
    <property type="project" value="InterPro"/>
</dbReference>
<dbReference type="FunFam" id="3.30.565.10:FF:000006">
    <property type="entry name" value="Sensor histidine kinase WalK"/>
    <property type="match status" value="1"/>
</dbReference>
<feature type="chain" id="PRO_5037485147" description="histidine kinase" evidence="9">
    <location>
        <begin position="29"/>
        <end position="705"/>
    </location>
</feature>
<dbReference type="PANTHER" id="PTHR45453:SF1">
    <property type="entry name" value="PHOSPHATE REGULON SENSOR PROTEIN PHOR"/>
    <property type="match status" value="1"/>
</dbReference>
<evidence type="ECO:0000256" key="7">
    <source>
        <dbReference type="ARBA" id="ARBA00023136"/>
    </source>
</evidence>
<evidence type="ECO:0000313" key="14">
    <source>
        <dbReference type="Proteomes" id="UP000613193"/>
    </source>
</evidence>
<dbReference type="InterPro" id="IPR003594">
    <property type="entry name" value="HATPase_dom"/>
</dbReference>
<dbReference type="SUPFAM" id="SSF55785">
    <property type="entry name" value="PYP-like sensor domain (PAS domain)"/>
    <property type="match status" value="2"/>
</dbReference>
<keyword evidence="5" id="KW-0418">Kinase</keyword>
<dbReference type="PROSITE" id="PS50109">
    <property type="entry name" value="HIS_KIN"/>
    <property type="match status" value="1"/>
</dbReference>
<feature type="domain" description="PAC" evidence="12">
    <location>
        <begin position="433"/>
        <end position="485"/>
    </location>
</feature>
<dbReference type="PANTHER" id="PTHR45453">
    <property type="entry name" value="PHOSPHATE REGULON SENSOR PROTEIN PHOR"/>
    <property type="match status" value="1"/>
</dbReference>
<keyword evidence="3" id="KW-0597">Phosphoprotein</keyword>
<dbReference type="Pfam" id="PF00989">
    <property type="entry name" value="PAS"/>
    <property type="match status" value="1"/>
</dbReference>
<dbReference type="InterPro" id="IPR000700">
    <property type="entry name" value="PAS-assoc_C"/>
</dbReference>
<dbReference type="InterPro" id="IPR035965">
    <property type="entry name" value="PAS-like_dom_sf"/>
</dbReference>
<keyword evidence="7" id="KW-0472">Membrane</keyword>
<dbReference type="InterPro" id="IPR013656">
    <property type="entry name" value="PAS_4"/>
</dbReference>
<dbReference type="InterPro" id="IPR005467">
    <property type="entry name" value="His_kinase_dom"/>
</dbReference>
<dbReference type="Proteomes" id="UP000613193">
    <property type="component" value="Unassembled WGS sequence"/>
</dbReference>
<feature type="domain" description="PAS" evidence="11">
    <location>
        <begin position="360"/>
        <end position="430"/>
    </location>
</feature>
<dbReference type="Pfam" id="PF00512">
    <property type="entry name" value="HisKA"/>
    <property type="match status" value="1"/>
</dbReference>
<keyword evidence="9" id="KW-0732">Signal</keyword>
<accession>A0A934PS98</accession>
<dbReference type="EC" id="2.7.13.3" evidence="2"/>
<evidence type="ECO:0000256" key="2">
    <source>
        <dbReference type="ARBA" id="ARBA00012438"/>
    </source>
</evidence>
<evidence type="ECO:0000256" key="5">
    <source>
        <dbReference type="ARBA" id="ARBA00022777"/>
    </source>
</evidence>
<dbReference type="PROSITE" id="PS50112">
    <property type="entry name" value="PAS"/>
    <property type="match status" value="1"/>
</dbReference>
<evidence type="ECO:0000256" key="4">
    <source>
        <dbReference type="ARBA" id="ARBA00022679"/>
    </source>
</evidence>
<sequence length="705" mass="79273">MTYKQFMTVIVKLTFPFVYFCFMANSDAADDLPFLQAGGEMAELIRGFNWAGTSLGPLSLWPPALKIITALLLSSRFPMLLCWGPDYIQLYNDAFRPVNGRDKHPKALGSSARETYAEIWETIGPMFEAVMRGESFGFPDFNVRLERNGYPEDCYFDFSYSPLTDEQGMIRGILVICKETTEKVRAIDEQSSLAEEMTAMNEELAAANEEYTAINEELIATNEELHQHQEQLRASLESVARSERLFKSIALNIPRSLIIVIGPDHRFLTIEGDLMTRMGYDSRDYQGKHPLEVGPAERYEASRHLYDQVLAGETFSVERKGATGEDFIVHFVPLKNERDEVYAGLIIALDITAIRQAEEKSARLAAIVESSADAIISKTFDSVITSWNQGAERMFGYTEAEMIGETIYKLIPPERHDEEPRILARLKDGHRVEHFDTQRLTKDGRLLEVSLSISPVKDPQGRIIGLSKIARDITERKLDEQRKNDFIGMVSHELKTPLTSLGAIIQVADAKLRQSEDTFLAGAMQKAIIQIKRMTGMINGFLNISRLESGKIQIDKAHFDLQELIEEMIAESELTISSHTIRFQGCGAVRILADRDKMASVLTNLISNAVKYSPKGKLIEVSCEVNDRSVQISVRDQGMGIKPNDLPHVFDRYYRVSTTHTQHISGFGIGLYLSAEIIRHHGGDIWAESQSGAGSTFYFSLPLVE</sequence>
<dbReference type="RefSeq" id="WP_200064337.1">
    <property type="nucleotide sequence ID" value="NZ_JAEHFW010000001.1"/>
</dbReference>
<dbReference type="GO" id="GO:0004721">
    <property type="term" value="F:phosphoprotein phosphatase activity"/>
    <property type="evidence" value="ECO:0007669"/>
    <property type="project" value="TreeGrafter"/>
</dbReference>
<comment type="caution">
    <text evidence="13">The sequence shown here is derived from an EMBL/GenBank/DDBJ whole genome shotgun (WGS) entry which is preliminary data.</text>
</comment>
<dbReference type="InterPro" id="IPR000014">
    <property type="entry name" value="PAS"/>
</dbReference>
<dbReference type="SMART" id="SM00091">
    <property type="entry name" value="PAS"/>
    <property type="match status" value="2"/>
</dbReference>